<dbReference type="Pfam" id="PF00491">
    <property type="entry name" value="Arginase"/>
    <property type="match status" value="1"/>
</dbReference>
<proteinExistence type="inferred from homology"/>
<dbReference type="SUPFAM" id="SSF52768">
    <property type="entry name" value="Arginase/deacetylase"/>
    <property type="match status" value="1"/>
</dbReference>
<protein>
    <submittedName>
        <fullName evidence="6">Arginase/agmatinase/formiminoglutamase</fullName>
    </submittedName>
</protein>
<dbReference type="OrthoDB" id="9788689at2"/>
<dbReference type="CDD" id="cd11593">
    <property type="entry name" value="Agmatinase-like_2"/>
    <property type="match status" value="1"/>
</dbReference>
<dbReference type="InterPro" id="IPR006035">
    <property type="entry name" value="Ureohydrolase"/>
</dbReference>
<dbReference type="GO" id="GO:0046872">
    <property type="term" value="F:metal ion binding"/>
    <property type="evidence" value="ECO:0007669"/>
    <property type="project" value="UniProtKB-KW"/>
</dbReference>
<dbReference type="PROSITE" id="PS01053">
    <property type="entry name" value="ARGINASE_1"/>
    <property type="match status" value="1"/>
</dbReference>
<dbReference type="PANTHER" id="PTHR11358:SF26">
    <property type="entry name" value="GUANIDINO ACID HYDROLASE, MITOCHONDRIAL"/>
    <property type="match status" value="1"/>
</dbReference>
<comment type="cofactor">
    <cofactor evidence="4">
        <name>Mn(2+)</name>
        <dbReference type="ChEBI" id="CHEBI:29035"/>
    </cofactor>
    <text evidence="4">Binds 2 manganese ions per subunit.</text>
</comment>
<keyword evidence="2 4" id="KW-0479">Metal-binding</keyword>
<organism evidence="6 7">
    <name type="scientific">Hymenobacter roseosalivarius DSM 11622</name>
    <dbReference type="NCBI Taxonomy" id="645990"/>
    <lineage>
        <taxon>Bacteria</taxon>
        <taxon>Pseudomonadati</taxon>
        <taxon>Bacteroidota</taxon>
        <taxon>Cytophagia</taxon>
        <taxon>Cytophagales</taxon>
        <taxon>Hymenobacteraceae</taxon>
        <taxon>Hymenobacter</taxon>
    </lineage>
</organism>
<evidence type="ECO:0000256" key="4">
    <source>
        <dbReference type="PIRSR" id="PIRSR036979-1"/>
    </source>
</evidence>
<reference evidence="6 7" key="1">
    <citation type="submission" date="2017-04" db="EMBL/GenBank/DDBJ databases">
        <authorList>
            <person name="Afonso C.L."/>
            <person name="Miller P.J."/>
            <person name="Scott M.A."/>
            <person name="Spackman E."/>
            <person name="Goraichik I."/>
            <person name="Dimitrov K.M."/>
            <person name="Suarez D.L."/>
            <person name="Swayne D.E."/>
        </authorList>
    </citation>
    <scope>NUCLEOTIDE SEQUENCE [LARGE SCALE GENOMIC DNA]</scope>
    <source>
        <strain evidence="6 7">DSM 11622</strain>
    </source>
</reference>
<dbReference type="RefSeq" id="WP_084447749.1">
    <property type="nucleotide sequence ID" value="NZ_FWWW01000100.1"/>
</dbReference>
<evidence type="ECO:0000313" key="7">
    <source>
        <dbReference type="Proteomes" id="UP000192266"/>
    </source>
</evidence>
<feature type="binding site" evidence="4">
    <location>
        <position position="164"/>
    </location>
    <ligand>
        <name>Mn(2+)</name>
        <dbReference type="ChEBI" id="CHEBI:29035"/>
        <label>1</label>
    </ligand>
</feature>
<evidence type="ECO:0000256" key="3">
    <source>
        <dbReference type="ARBA" id="ARBA00022801"/>
    </source>
</evidence>
<dbReference type="Proteomes" id="UP000192266">
    <property type="component" value="Unassembled WGS sequence"/>
</dbReference>
<feature type="binding site" evidence="4">
    <location>
        <position position="282"/>
    </location>
    <ligand>
        <name>Mn(2+)</name>
        <dbReference type="ChEBI" id="CHEBI:29035"/>
        <label>1</label>
    </ligand>
</feature>
<dbReference type="PROSITE" id="PS51409">
    <property type="entry name" value="ARGINASE_2"/>
    <property type="match status" value="1"/>
</dbReference>
<evidence type="ECO:0000256" key="5">
    <source>
        <dbReference type="RuleBase" id="RU003684"/>
    </source>
</evidence>
<dbReference type="GO" id="GO:0008783">
    <property type="term" value="F:agmatinase activity"/>
    <property type="evidence" value="ECO:0007669"/>
    <property type="project" value="TreeGrafter"/>
</dbReference>
<dbReference type="InterPro" id="IPR020855">
    <property type="entry name" value="Ureohydrolase_Mn_BS"/>
</dbReference>
<comment type="similarity">
    <text evidence="1">Belongs to the arginase family. Agmatinase subfamily.</text>
</comment>
<keyword evidence="3 5" id="KW-0378">Hydrolase</keyword>
<dbReference type="PIRSF" id="PIRSF036979">
    <property type="entry name" value="Arginase"/>
    <property type="match status" value="1"/>
</dbReference>
<dbReference type="PANTHER" id="PTHR11358">
    <property type="entry name" value="ARGINASE/AGMATINASE"/>
    <property type="match status" value="1"/>
</dbReference>
<dbReference type="PRINTS" id="PR00116">
    <property type="entry name" value="ARGINASE"/>
</dbReference>
<gene>
    <name evidence="6" type="ORF">SAMN00120144_1997</name>
</gene>
<keyword evidence="4" id="KW-0464">Manganese</keyword>
<feature type="binding site" evidence="4">
    <location>
        <position position="280"/>
    </location>
    <ligand>
        <name>Mn(2+)</name>
        <dbReference type="ChEBI" id="CHEBI:29035"/>
        <label>1</label>
    </ligand>
</feature>
<name>A0A1W1W4E2_9BACT</name>
<accession>A0A1W1W4E2</accession>
<feature type="binding site" evidence="4">
    <location>
        <position position="191"/>
    </location>
    <ligand>
        <name>Mn(2+)</name>
        <dbReference type="ChEBI" id="CHEBI:29035"/>
        <label>1</label>
    </ligand>
</feature>
<feature type="binding site" evidence="4">
    <location>
        <position position="189"/>
    </location>
    <ligand>
        <name>Mn(2+)</name>
        <dbReference type="ChEBI" id="CHEBI:29035"/>
        <label>1</label>
    </ligand>
</feature>
<sequence length="369" mass="40566">MSNARSSNLEKKLASFDPNALGDTAGGIFGLPFTVEEAQVVVVPVPWEVTVSYRAGTALGPAAIREASLQVDLYDPDIADAWRLGLAMEDEDESWAAESRELREQAAGYISWLEAGQPAEKAPQHATATAEATVRGKALLNWLKQKAGAYLDAGKAVAVLGGDHSTPLGYIHALAERHEEFGILQIDAHCDLRPAYEGFEYSHASVMYNALQLPQVKKLVQVGIRDFCQQEAELAERSNGRIIMFAERFLREELFAGKSWRKECKKIIAQLPQKVYLSFDIDGLDPKLCPGTGTPVPGGLEFEEALYLIRMVVRSGREIIGCDLNEVAPGDTDWNGIVGARLLYQLCNWMAVSQGRIAARDMKKVEDED</sequence>
<evidence type="ECO:0000256" key="1">
    <source>
        <dbReference type="ARBA" id="ARBA00009227"/>
    </source>
</evidence>
<keyword evidence="7" id="KW-1185">Reference proteome</keyword>
<dbReference type="GO" id="GO:0033389">
    <property type="term" value="P:putrescine biosynthetic process from arginine, via agmatine"/>
    <property type="evidence" value="ECO:0007669"/>
    <property type="project" value="TreeGrafter"/>
</dbReference>
<feature type="binding site" evidence="4">
    <location>
        <position position="187"/>
    </location>
    <ligand>
        <name>Mn(2+)</name>
        <dbReference type="ChEBI" id="CHEBI:29035"/>
        <label>1</label>
    </ligand>
</feature>
<evidence type="ECO:0000313" key="6">
    <source>
        <dbReference type="EMBL" id="SMC00383.1"/>
    </source>
</evidence>
<dbReference type="STRING" id="645990.SAMN00120144_1997"/>
<dbReference type="EMBL" id="FWWW01000100">
    <property type="protein sequence ID" value="SMC00383.1"/>
    <property type="molecule type" value="Genomic_DNA"/>
</dbReference>
<dbReference type="AlphaFoldDB" id="A0A1W1W4E2"/>
<evidence type="ECO:0000256" key="2">
    <source>
        <dbReference type="ARBA" id="ARBA00022723"/>
    </source>
</evidence>
<dbReference type="Gene3D" id="3.40.800.10">
    <property type="entry name" value="Ureohydrolase domain"/>
    <property type="match status" value="1"/>
</dbReference>
<dbReference type="InterPro" id="IPR023696">
    <property type="entry name" value="Ureohydrolase_dom_sf"/>
</dbReference>